<dbReference type="NCBIfam" id="TIGR02122">
    <property type="entry name" value="TRAP_TAXI"/>
    <property type="match status" value="1"/>
</dbReference>
<dbReference type="Proteomes" id="UP000471640">
    <property type="component" value="Unassembled WGS sequence"/>
</dbReference>
<dbReference type="SUPFAM" id="SSF53850">
    <property type="entry name" value="Periplasmic binding protein-like II"/>
    <property type="match status" value="1"/>
</dbReference>
<keyword evidence="1" id="KW-1133">Transmembrane helix</keyword>
<protein>
    <submittedName>
        <fullName evidence="2">TAXI family TRAP transporter solute-binding subunit</fullName>
    </submittedName>
</protein>
<keyword evidence="3" id="KW-1185">Reference proteome</keyword>
<dbReference type="EMBL" id="JAAIJR010000021">
    <property type="protein sequence ID" value="NEX20086.1"/>
    <property type="molecule type" value="Genomic_DNA"/>
</dbReference>
<keyword evidence="1" id="KW-0812">Transmembrane</keyword>
<keyword evidence="1" id="KW-0472">Membrane</keyword>
<dbReference type="PANTHER" id="PTHR42941:SF1">
    <property type="entry name" value="SLL1037 PROTEIN"/>
    <property type="match status" value="1"/>
</dbReference>
<dbReference type="Pfam" id="PF16868">
    <property type="entry name" value="NMT1_3"/>
    <property type="match status" value="1"/>
</dbReference>
<evidence type="ECO:0000313" key="2">
    <source>
        <dbReference type="EMBL" id="NEX20086.1"/>
    </source>
</evidence>
<sequence length="525" mass="55049">MTSAQIAVRIAARIALARITLALIVVMFVLLIAGCVEGPDESSVTQVVEERLTQALGADTLDLTSLRRLGSGPLDPGADGLKRRIVYYNAVLTFARDLDFSSWDTLNVAAFSNLLGATERGIDGLEQDGNSAGDQVYVRGSVSFERGADGWVPVDVFHPGVGTATAGPAGAEESRRIIEQINALLAKAGDQSRERERIITEVLDSAYEDITLRLDRLERALIIAGGSPDGEYARVAQLLADELIAEGTPSNAVQSRGSLENLELLRTGKVDIALVQNNVAAQALIGTESFAGLGPHYDLQALASLFPEPLHLIVAADSGIASVQDLAGKRVDIGHPGSGSYLNAVALLAAAGIDLADLGAVHETGLAAGLQLLHDGEADAVIATIGAPARALQRAAAEGRVRLLSLSEDLRDLLTREGAGYIPIVLPASTYPGQQEAVATVAVTALLATGEALPKADVDRVLTALFDRIDFVRAGSAAGSLITENTAEIGLTIPLHPAAVEYYGRFLPSSSQETARPAADRQELR</sequence>
<reference evidence="3" key="1">
    <citation type="journal article" date="2020" name="Microbiol. Resour. Announc.">
        <title>Draft Genome Sequences of Thiorhodococcus mannitoliphagus and Thiorhodococcus minor, Purple Sulfur Photosynthetic Bacteria in the Gammaproteobacterial Family Chromatiaceae.</title>
        <authorList>
            <person name="Aviles F.A."/>
            <person name="Meyer T.E."/>
            <person name="Kyndt J.A."/>
        </authorList>
    </citation>
    <scope>NUCLEOTIDE SEQUENCE [LARGE SCALE GENOMIC DNA]</scope>
    <source>
        <strain evidence="3">DSM 18266</strain>
    </source>
</reference>
<reference evidence="2 3" key="2">
    <citation type="submission" date="2020-02" db="EMBL/GenBank/DDBJ databases">
        <title>Genome sequences of Thiorhodococcus mannitoliphagus and Thiorhodococcus minor, purple sulfur photosynthetic bacteria in the gammaproteobacterial family, Chromatiaceae.</title>
        <authorList>
            <person name="Aviles F.A."/>
            <person name="Meyer T.E."/>
            <person name="Kyndt J.A."/>
        </authorList>
    </citation>
    <scope>NUCLEOTIDE SEQUENCE [LARGE SCALE GENOMIC DNA]</scope>
    <source>
        <strain evidence="2 3">DSM 18266</strain>
    </source>
</reference>
<dbReference type="PANTHER" id="PTHR42941">
    <property type="entry name" value="SLL1037 PROTEIN"/>
    <property type="match status" value="1"/>
</dbReference>
<gene>
    <name evidence="2" type="ORF">G3480_07115</name>
</gene>
<comment type="caution">
    <text evidence="2">The sequence shown here is derived from an EMBL/GenBank/DDBJ whole genome shotgun (WGS) entry which is preliminary data.</text>
</comment>
<proteinExistence type="predicted"/>
<dbReference type="Gene3D" id="3.40.190.10">
    <property type="entry name" value="Periplasmic binding protein-like II"/>
    <property type="match status" value="2"/>
</dbReference>
<accession>A0A6P1DTR8</accession>
<evidence type="ECO:0000313" key="3">
    <source>
        <dbReference type="Proteomes" id="UP000471640"/>
    </source>
</evidence>
<dbReference type="InterPro" id="IPR011852">
    <property type="entry name" value="TRAP_TAXI"/>
</dbReference>
<name>A0A6P1DTR8_9GAMM</name>
<dbReference type="AlphaFoldDB" id="A0A6P1DTR8"/>
<dbReference type="CDD" id="cd13520">
    <property type="entry name" value="PBP2_TAXI_TRAP"/>
    <property type="match status" value="1"/>
</dbReference>
<organism evidence="2 3">
    <name type="scientific">Thiorhodococcus mannitoliphagus</name>
    <dbReference type="NCBI Taxonomy" id="329406"/>
    <lineage>
        <taxon>Bacteria</taxon>
        <taxon>Pseudomonadati</taxon>
        <taxon>Pseudomonadota</taxon>
        <taxon>Gammaproteobacteria</taxon>
        <taxon>Chromatiales</taxon>
        <taxon>Chromatiaceae</taxon>
        <taxon>Thiorhodococcus</taxon>
    </lineage>
</organism>
<feature type="transmembrane region" description="Helical" evidence="1">
    <location>
        <begin position="12"/>
        <end position="33"/>
    </location>
</feature>
<evidence type="ECO:0000256" key="1">
    <source>
        <dbReference type="SAM" id="Phobius"/>
    </source>
</evidence>